<evidence type="ECO:0000256" key="9">
    <source>
        <dbReference type="ARBA" id="ARBA00022824"/>
    </source>
</evidence>
<evidence type="ECO:0000256" key="17">
    <source>
        <dbReference type="ARBA" id="ARBA00081085"/>
    </source>
</evidence>
<dbReference type="InterPro" id="IPR003342">
    <property type="entry name" value="ArnT-like_N"/>
</dbReference>
<evidence type="ECO:0000259" key="20">
    <source>
        <dbReference type="PROSITE" id="PS50919"/>
    </source>
</evidence>
<reference evidence="21" key="2">
    <citation type="submission" date="2020-06" db="EMBL/GenBank/DDBJ databases">
        <authorList>
            <person name="Sheffer M."/>
        </authorList>
    </citation>
    <scope>NUCLEOTIDE SEQUENCE</scope>
</reference>
<feature type="transmembrane region" description="Helical" evidence="18">
    <location>
        <begin position="811"/>
        <end position="844"/>
    </location>
</feature>
<evidence type="ECO:0000256" key="2">
    <source>
        <dbReference type="ARBA" id="ARBA00004922"/>
    </source>
</evidence>
<feature type="domain" description="MIR" evidence="20">
    <location>
        <begin position="920"/>
        <end position="976"/>
    </location>
</feature>
<feature type="transmembrane region" description="Helical" evidence="18">
    <location>
        <begin position="864"/>
        <end position="886"/>
    </location>
</feature>
<feature type="transmembrane region" description="Helical" evidence="18">
    <location>
        <begin position="1188"/>
        <end position="1206"/>
    </location>
</feature>
<sequence>MDRLCIPSQSSMNIFWNRLALVLFIYWCFLWGLGLTADAVELFAVGYILPSAEHELCMEEYQKGWLGTISFIGMMTGALIWGIMGDRVGRRRTLLTALACNGIFGVIAAFMPTYSLLMLTRFCSSVGIGGSLPIVFTYYSEFLLRKNRGRHLSFLLVFWALGGLFVAVLAWGIIPRSGATIMDTKRLQFGRWRKFLLICSIPAIVSAVGISFLPESPRFLLEMGRNSEAIYVYKQIFSWNHSVKSGEEYQLTELEVPGKRPTVHVSIPSNRGILREMLRSLEGCWNNISGVFSSPYTSLTLLLLVVWTTMSFGFYGISIWLHEYTKVLEDNSFVSRTVKQGNLVYEDKVFNSTIENMHFTNITFTNVRFVQILINHCTFYNCSFINCTFSNIRTSRTYFRNCEFPQTEFLDTDLYPYKFQSCSLNTSNFFNIKGGCDIDFDVNFKLSELFYENLFAQLAILPGTLISSFILDRIGRIKTLGISLTLTGISVGFLWFAETKERIIAFEATFSFLSVFGWNALDIMSTEAYPANIRATSYGIFAALSRLAAILSNITFGSAVEVSKLIPIVISSAVLLAGAVCVTRLPETKDYLIYLEIDEDETLSQKCDQEILDIEEERNELEYDCRYDFSTMNKKETTDTFHWWLVFLGVTFLGAATRLYKIEEPDHVCWDETHFGKMASWYINHTFFFDVHPPLAKMLIGLAGKLTGYNGTFAFNKPGDKYEDHNYLGMRLFCVFHGICIIPFCFLIVWEMTYSLSASALAATFIIFDVGMITLSQYILLDPILMFFIIGSVLGMVKFHSQNHRPFSLAWWFWLSWTGVFMACSISVKFVGLFVIVLVGLHTLNDLWNILGDLQTPIIEVVKHFVARALCLILLPAVLYITFFYIHLKTLYKSGSGDGFFSSAFQSQLEGNSLYHANMPKDVAYGAIVTIKNYRTGGGYLHSHWHLYPESVGARQQQVTAYSHKDENNKWMIKKFDYEPNLSSNDTPVEIVMNGDLIRLEHVVTRRNLHSHKEAAPITKRHQQVTCYGENGTGDANDIWKIEIIGDDRKTPISTVTSKLRLIHYLTGCALHSDSKQLPKWGYEQMEVSCNPNLRDSNNLWNVEDNYFPKLPNVSFEVYAPSFLERFLESHAVMFQGNSGLKPKEGEITSRPWQWPINLRGQFFSVLEQRGLQLSPLLKELSNKTINASFWLFLGWALHYLPFFAMSRVLYFHHYFPALIFNSMLSAVILNYLTNVIHHFLPDSMAKLIQHLILGLTLACVVYSFILFSPLAYGMDNSAAANSSTSRIKWLDSWEF</sequence>
<dbReference type="InterPro" id="IPR036259">
    <property type="entry name" value="MFS_trans_sf"/>
</dbReference>
<feature type="transmembrane region" description="Helical" evidence="18">
    <location>
        <begin position="64"/>
        <end position="82"/>
    </location>
</feature>
<feature type="transmembrane region" description="Helical" evidence="18">
    <location>
        <begin position="21"/>
        <end position="49"/>
    </location>
</feature>
<keyword evidence="7 18" id="KW-0812">Transmembrane</keyword>
<reference evidence="21" key="1">
    <citation type="journal article" date="2020" name="bioRxiv">
        <title>Chromosome-level reference genome of the European wasp spider Argiope bruennichi: a resource for studies on range expansion and evolutionary adaptation.</title>
        <authorList>
            <person name="Sheffer M.M."/>
            <person name="Hoppe A."/>
            <person name="Krehenwinkel H."/>
            <person name="Uhl G."/>
            <person name="Kuss A.W."/>
            <person name="Jensen L."/>
            <person name="Jensen C."/>
            <person name="Gillespie R.G."/>
            <person name="Hoff K.J."/>
            <person name="Prost S."/>
        </authorList>
    </citation>
    <scope>NUCLEOTIDE SEQUENCE</scope>
</reference>
<feature type="transmembrane region" description="Helical" evidence="18">
    <location>
        <begin position="299"/>
        <end position="321"/>
    </location>
</feature>
<feature type="domain" description="Major facilitator superfamily (MFS) profile" evidence="19">
    <location>
        <begin position="20"/>
        <end position="589"/>
    </location>
</feature>
<feature type="transmembrane region" description="Helical" evidence="18">
    <location>
        <begin position="565"/>
        <end position="585"/>
    </location>
</feature>
<dbReference type="Gene3D" id="1.20.1250.20">
    <property type="entry name" value="MFS general substrate transporter like domains"/>
    <property type="match status" value="1"/>
</dbReference>
<dbReference type="PROSITE" id="PS50850">
    <property type="entry name" value="MFS"/>
    <property type="match status" value="1"/>
</dbReference>
<dbReference type="Pfam" id="PF23894">
    <property type="entry name" value="LD_SV2"/>
    <property type="match status" value="1"/>
</dbReference>
<evidence type="ECO:0000256" key="5">
    <source>
        <dbReference type="ARBA" id="ARBA00022676"/>
    </source>
</evidence>
<proteinExistence type="inferred from homology"/>
<evidence type="ECO:0000256" key="3">
    <source>
        <dbReference type="ARBA" id="ARBA00007222"/>
    </source>
</evidence>
<comment type="subunit">
    <text evidence="16">Interacts with Rt/POMT1.</text>
</comment>
<dbReference type="SMART" id="SM00472">
    <property type="entry name" value="MIR"/>
    <property type="match status" value="3"/>
</dbReference>
<dbReference type="Pfam" id="PF00083">
    <property type="entry name" value="Sugar_tr"/>
    <property type="match status" value="2"/>
</dbReference>
<dbReference type="PANTHER" id="PTHR10050">
    <property type="entry name" value="DOLICHYL-PHOSPHATE-MANNOSE--PROTEIN MANNOSYLTRANSFERASE"/>
    <property type="match status" value="1"/>
</dbReference>
<evidence type="ECO:0000256" key="6">
    <source>
        <dbReference type="ARBA" id="ARBA00022679"/>
    </source>
</evidence>
<dbReference type="SUPFAM" id="SSF103473">
    <property type="entry name" value="MFS general substrate transporter"/>
    <property type="match status" value="2"/>
</dbReference>
<feature type="transmembrane region" description="Helical" evidence="18">
    <location>
        <begin position="503"/>
        <end position="523"/>
    </location>
</feature>
<dbReference type="EC" id="2.4.1.109" evidence="4"/>
<feature type="transmembrane region" description="Helical" evidence="18">
    <location>
        <begin position="1212"/>
        <end position="1233"/>
    </location>
</feature>
<gene>
    <name evidence="21" type="ORF">HNY73_006168</name>
</gene>
<feature type="transmembrane region" description="Helical" evidence="18">
    <location>
        <begin position="152"/>
        <end position="174"/>
    </location>
</feature>
<evidence type="ECO:0000256" key="1">
    <source>
        <dbReference type="ARBA" id="ARBA00004477"/>
    </source>
</evidence>
<dbReference type="Gene3D" id="2.80.10.50">
    <property type="match status" value="1"/>
</dbReference>
<comment type="similarity">
    <text evidence="3">Belongs to the glycosyltransferase 39 family.</text>
</comment>
<dbReference type="PANTHER" id="PTHR10050:SF46">
    <property type="entry name" value="PROTEIN O-MANNOSYL-TRANSFERASE 2"/>
    <property type="match status" value="1"/>
</dbReference>
<dbReference type="Gene3D" id="2.160.20.80">
    <property type="entry name" value="E3 ubiquitin-protein ligase SopA"/>
    <property type="match status" value="1"/>
</dbReference>
<comment type="catalytic activity">
    <reaction evidence="14">
        <text>a di-trans,poly-cis-dolichyl beta-D-mannosyl phosphate + L-seryl-[protein] = 3-O-(alpha-D-mannosyl)-L-seryl-[protein] + a di-trans,poly-cis-dolichyl phosphate + H(+)</text>
        <dbReference type="Rhea" id="RHEA:17377"/>
        <dbReference type="Rhea" id="RHEA-COMP:9863"/>
        <dbReference type="Rhea" id="RHEA-COMP:13546"/>
        <dbReference type="Rhea" id="RHEA-COMP:19498"/>
        <dbReference type="Rhea" id="RHEA-COMP:19501"/>
        <dbReference type="ChEBI" id="CHEBI:15378"/>
        <dbReference type="ChEBI" id="CHEBI:29999"/>
        <dbReference type="ChEBI" id="CHEBI:57683"/>
        <dbReference type="ChEBI" id="CHEBI:58211"/>
        <dbReference type="ChEBI" id="CHEBI:137321"/>
        <dbReference type="EC" id="2.4.1.109"/>
    </reaction>
</comment>
<feature type="domain" description="MIR" evidence="20">
    <location>
        <begin position="1050"/>
        <end position="1106"/>
    </location>
</feature>
<evidence type="ECO:0000256" key="4">
    <source>
        <dbReference type="ARBA" id="ARBA00012839"/>
    </source>
</evidence>
<keyword evidence="22" id="KW-1185">Reference proteome</keyword>
<dbReference type="FunFam" id="2.80.10.50:FF:000026">
    <property type="entry name" value="Blast:Protein O-mannosyl-transferase 2"/>
    <property type="match status" value="1"/>
</dbReference>
<comment type="subcellular location">
    <subcellularLocation>
        <location evidence="1">Endoplasmic reticulum membrane</location>
        <topology evidence="1">Multi-pass membrane protein</topology>
    </subcellularLocation>
</comment>
<feature type="transmembrane region" description="Helical" evidence="18">
    <location>
        <begin position="479"/>
        <end position="497"/>
    </location>
</feature>
<dbReference type="Pfam" id="PF02815">
    <property type="entry name" value="MIR"/>
    <property type="match status" value="1"/>
</dbReference>
<comment type="catalytic activity">
    <reaction evidence="13">
        <text>a di-trans,poly-cis-dolichyl beta-D-mannosyl phosphate + L-threonyl-[protein] = 3-O-(alpha-D-mannosyl)-L-threonyl-[protein] + a di-trans,poly-cis-dolichyl phosphate + H(+)</text>
        <dbReference type="Rhea" id="RHEA:53396"/>
        <dbReference type="Rhea" id="RHEA-COMP:11060"/>
        <dbReference type="Rhea" id="RHEA-COMP:13547"/>
        <dbReference type="Rhea" id="RHEA-COMP:19498"/>
        <dbReference type="Rhea" id="RHEA-COMP:19501"/>
        <dbReference type="ChEBI" id="CHEBI:15378"/>
        <dbReference type="ChEBI" id="CHEBI:30013"/>
        <dbReference type="ChEBI" id="CHEBI:57683"/>
        <dbReference type="ChEBI" id="CHEBI:58211"/>
        <dbReference type="ChEBI" id="CHEBI:137323"/>
        <dbReference type="EC" id="2.4.1.109"/>
    </reaction>
</comment>
<comment type="pathway">
    <text evidence="2">Protein modification; protein glycosylation.</text>
</comment>
<evidence type="ECO:0000256" key="15">
    <source>
        <dbReference type="ARBA" id="ARBA00059310"/>
    </source>
</evidence>
<feature type="transmembrane region" description="Helical" evidence="18">
    <location>
        <begin position="1253"/>
        <end position="1273"/>
    </location>
</feature>
<keyword evidence="5" id="KW-0328">Glycosyltransferase</keyword>
<dbReference type="PROSITE" id="PS50919">
    <property type="entry name" value="MIR"/>
    <property type="match status" value="3"/>
</dbReference>
<feature type="transmembrane region" description="Helical" evidence="18">
    <location>
        <begin position="756"/>
        <end position="773"/>
    </location>
</feature>
<comment type="function">
    <text evidence="15">Rt/POMT1 and tw/POMT2 function as a protein O-mannosyltransferase in association with each other to generate and maintain normal muscle development.</text>
</comment>
<dbReference type="InterPro" id="IPR032421">
    <property type="entry name" value="PMT_4TMC"/>
</dbReference>
<dbReference type="InterPro" id="IPR027005">
    <property type="entry name" value="PMT-like"/>
</dbReference>
<evidence type="ECO:0000259" key="19">
    <source>
        <dbReference type="PROSITE" id="PS50850"/>
    </source>
</evidence>
<dbReference type="InterPro" id="IPR016093">
    <property type="entry name" value="MIR_motif"/>
</dbReference>
<feature type="transmembrane region" description="Helical" evidence="18">
    <location>
        <begin position="728"/>
        <end position="749"/>
    </location>
</feature>
<feature type="transmembrane region" description="Helical" evidence="18">
    <location>
        <begin position="535"/>
        <end position="559"/>
    </location>
</feature>
<feature type="transmembrane region" description="Helical" evidence="18">
    <location>
        <begin position="779"/>
        <end position="799"/>
    </location>
</feature>
<keyword evidence="6" id="KW-0808">Transferase</keyword>
<evidence type="ECO:0000313" key="21">
    <source>
        <dbReference type="EMBL" id="KAF8791276.1"/>
    </source>
</evidence>
<name>A0A8T0FK13_ARGBR</name>
<keyword evidence="9" id="KW-0256">Endoplasmic reticulum</keyword>
<dbReference type="SUPFAM" id="SSF82109">
    <property type="entry name" value="MIR domain"/>
    <property type="match status" value="1"/>
</dbReference>
<evidence type="ECO:0000256" key="8">
    <source>
        <dbReference type="ARBA" id="ARBA00022737"/>
    </source>
</evidence>
<keyword evidence="8" id="KW-0677">Repeat</keyword>
<evidence type="ECO:0000256" key="18">
    <source>
        <dbReference type="SAM" id="Phobius"/>
    </source>
</evidence>
<evidence type="ECO:0000256" key="12">
    <source>
        <dbReference type="ARBA" id="ARBA00039583"/>
    </source>
</evidence>
<dbReference type="CDD" id="cd23282">
    <property type="entry name" value="beta-trefoil_MIR_POMT2"/>
    <property type="match status" value="1"/>
</dbReference>
<protein>
    <recommendedName>
        <fullName evidence="12">Protein O-mannosyl-transferase 2</fullName>
        <ecNumber evidence="4">2.4.1.109</ecNumber>
    </recommendedName>
    <alternativeName>
        <fullName evidence="17">Protein twisted</fullName>
    </alternativeName>
</protein>
<keyword evidence="11 18" id="KW-0472">Membrane</keyword>
<dbReference type="InterPro" id="IPR005828">
    <property type="entry name" value="MFS_sugar_transport-like"/>
</dbReference>
<accession>A0A8T0FK13</accession>
<keyword evidence="10 18" id="KW-1133">Transmembrane helix</keyword>
<dbReference type="GO" id="GO:0022857">
    <property type="term" value="F:transmembrane transporter activity"/>
    <property type="evidence" value="ECO:0007669"/>
    <property type="project" value="InterPro"/>
</dbReference>
<feature type="transmembrane region" description="Helical" evidence="18">
    <location>
        <begin position="641"/>
        <end position="660"/>
    </location>
</feature>
<evidence type="ECO:0000256" key="7">
    <source>
        <dbReference type="ARBA" id="ARBA00022692"/>
    </source>
</evidence>
<organism evidence="21 22">
    <name type="scientific">Argiope bruennichi</name>
    <name type="common">Wasp spider</name>
    <name type="synonym">Aranea bruennichi</name>
    <dbReference type="NCBI Taxonomy" id="94029"/>
    <lineage>
        <taxon>Eukaryota</taxon>
        <taxon>Metazoa</taxon>
        <taxon>Ecdysozoa</taxon>
        <taxon>Arthropoda</taxon>
        <taxon>Chelicerata</taxon>
        <taxon>Arachnida</taxon>
        <taxon>Araneae</taxon>
        <taxon>Araneomorphae</taxon>
        <taxon>Entelegynae</taxon>
        <taxon>Araneoidea</taxon>
        <taxon>Araneidae</taxon>
        <taxon>Argiope</taxon>
    </lineage>
</organism>
<evidence type="ECO:0000256" key="14">
    <source>
        <dbReference type="ARBA" id="ARBA00045102"/>
    </source>
</evidence>
<feature type="transmembrane region" description="Helical" evidence="18">
    <location>
        <begin position="94"/>
        <end position="112"/>
    </location>
</feature>
<evidence type="ECO:0000256" key="11">
    <source>
        <dbReference type="ARBA" id="ARBA00023136"/>
    </source>
</evidence>
<dbReference type="InterPro" id="IPR055415">
    <property type="entry name" value="LD_SV2"/>
</dbReference>
<dbReference type="Pfam" id="PF02366">
    <property type="entry name" value="PMT"/>
    <property type="match status" value="1"/>
</dbReference>
<dbReference type="GO" id="GO:0005789">
    <property type="term" value="C:endoplasmic reticulum membrane"/>
    <property type="evidence" value="ECO:0007669"/>
    <property type="project" value="UniProtKB-SubCell"/>
</dbReference>
<dbReference type="EMBL" id="JABXBU010000011">
    <property type="protein sequence ID" value="KAF8791276.1"/>
    <property type="molecule type" value="Genomic_DNA"/>
</dbReference>
<dbReference type="Pfam" id="PF16192">
    <property type="entry name" value="PMT_4TMC"/>
    <property type="match status" value="1"/>
</dbReference>
<dbReference type="Proteomes" id="UP000807504">
    <property type="component" value="Unassembled WGS sequence"/>
</dbReference>
<evidence type="ECO:0000256" key="16">
    <source>
        <dbReference type="ARBA" id="ARBA00062278"/>
    </source>
</evidence>
<evidence type="ECO:0000256" key="10">
    <source>
        <dbReference type="ARBA" id="ARBA00022989"/>
    </source>
</evidence>
<feature type="domain" description="MIR" evidence="20">
    <location>
        <begin position="989"/>
        <end position="1045"/>
    </location>
</feature>
<dbReference type="GO" id="GO:0004169">
    <property type="term" value="F:dolichyl-phosphate-mannose-protein mannosyltransferase activity"/>
    <property type="evidence" value="ECO:0007669"/>
    <property type="project" value="UniProtKB-EC"/>
</dbReference>
<dbReference type="InterPro" id="IPR036300">
    <property type="entry name" value="MIR_dom_sf"/>
</dbReference>
<comment type="caution">
    <text evidence="21">The sequence shown here is derived from an EMBL/GenBank/DDBJ whole genome shotgun (WGS) entry which is preliminary data.</text>
</comment>
<dbReference type="SUPFAM" id="SSF141571">
    <property type="entry name" value="Pentapeptide repeat-like"/>
    <property type="match status" value="1"/>
</dbReference>
<evidence type="ECO:0000256" key="13">
    <source>
        <dbReference type="ARBA" id="ARBA00045085"/>
    </source>
</evidence>
<evidence type="ECO:0000313" key="22">
    <source>
        <dbReference type="Proteomes" id="UP000807504"/>
    </source>
</evidence>
<feature type="transmembrane region" description="Helical" evidence="18">
    <location>
        <begin position="194"/>
        <end position="213"/>
    </location>
</feature>
<dbReference type="InterPro" id="IPR020846">
    <property type="entry name" value="MFS_dom"/>
</dbReference>